<protein>
    <submittedName>
        <fullName evidence="2">Uncharacterized protein</fullName>
    </submittedName>
</protein>
<evidence type="ECO:0000313" key="3">
    <source>
        <dbReference type="Proteomes" id="UP000189369"/>
    </source>
</evidence>
<dbReference type="Proteomes" id="UP000189369">
    <property type="component" value="Chromosome"/>
</dbReference>
<reference evidence="2 3" key="1">
    <citation type="submission" date="2017-01" db="EMBL/GenBank/DDBJ databases">
        <title>Complete Genome Sequence of Paenalcaligenes hominis, Isolated from a paraplegic Patient with neurogenic bladder.</title>
        <authorList>
            <person name="Mukhopadhyay R."/>
            <person name="Joaquin J."/>
            <person name="Hogue R."/>
            <person name="Kilaru A."/>
            <person name="Jospin G."/>
            <person name="Mars K."/>
            <person name="Eisen J.A."/>
            <person name="Chaturvedi V."/>
        </authorList>
    </citation>
    <scope>NUCLEOTIDE SEQUENCE [LARGE SCALE GENOMIC DNA]</scope>
    <source>
        <strain evidence="2 3">15S00501</strain>
    </source>
</reference>
<dbReference type="OrthoDB" id="6053908at2"/>
<feature type="transmembrane region" description="Helical" evidence="1">
    <location>
        <begin position="43"/>
        <end position="64"/>
    </location>
</feature>
<proteinExistence type="predicted"/>
<keyword evidence="1" id="KW-1133">Transmembrane helix</keyword>
<keyword evidence="1" id="KW-0812">Transmembrane</keyword>
<accession>A0A1U9JYI4</accession>
<keyword evidence="1" id="KW-0472">Membrane</keyword>
<dbReference type="InterPro" id="IPR036259">
    <property type="entry name" value="MFS_trans_sf"/>
</dbReference>
<organism evidence="2 3">
    <name type="scientific">Paenalcaligenes hominis</name>
    <dbReference type="NCBI Taxonomy" id="643674"/>
    <lineage>
        <taxon>Bacteria</taxon>
        <taxon>Pseudomonadati</taxon>
        <taxon>Pseudomonadota</taxon>
        <taxon>Betaproteobacteria</taxon>
        <taxon>Burkholderiales</taxon>
        <taxon>Alcaligenaceae</taxon>
        <taxon>Paenalcaligenes</taxon>
    </lineage>
</organism>
<dbReference type="AlphaFoldDB" id="A0A1U9JYI4"/>
<feature type="transmembrane region" description="Helical" evidence="1">
    <location>
        <begin position="6"/>
        <end position="31"/>
    </location>
</feature>
<sequence length="100" mass="11219">MGSMSIWHYYFGFMGLSFFWGILAWLLSAFLTGYLAKEKGYSFALWLIGGLLFPGITLLAAVGLPTKWLAPAQPKERTVTPVHTTETTEKNEPYITVDKI</sequence>
<evidence type="ECO:0000256" key="1">
    <source>
        <dbReference type="SAM" id="Phobius"/>
    </source>
</evidence>
<dbReference type="KEGG" id="phn:PAEH1_03505"/>
<dbReference type="EMBL" id="CP019697">
    <property type="protein sequence ID" value="AQS50863.1"/>
    <property type="molecule type" value="Genomic_DNA"/>
</dbReference>
<gene>
    <name evidence="2" type="ORF">PAEH1_03505</name>
</gene>
<evidence type="ECO:0000313" key="2">
    <source>
        <dbReference type="EMBL" id="AQS50863.1"/>
    </source>
</evidence>
<name>A0A1U9JYI4_9BURK</name>
<dbReference type="SUPFAM" id="SSF103473">
    <property type="entry name" value="MFS general substrate transporter"/>
    <property type="match status" value="1"/>
</dbReference>